<dbReference type="EMBL" id="LAZR01006443">
    <property type="protein sequence ID" value="KKM92077.1"/>
    <property type="molecule type" value="Genomic_DNA"/>
</dbReference>
<accession>A0A0F9PFE7</accession>
<dbReference type="PROSITE" id="PS51257">
    <property type="entry name" value="PROKAR_LIPOPROTEIN"/>
    <property type="match status" value="1"/>
</dbReference>
<evidence type="ECO:0000313" key="1">
    <source>
        <dbReference type="EMBL" id="KKM92077.1"/>
    </source>
</evidence>
<sequence>MERESMEFDVLIVGGGPAGLSAACRV</sequence>
<proteinExistence type="predicted"/>
<dbReference type="AlphaFoldDB" id="A0A0F9PFE7"/>
<dbReference type="InterPro" id="IPR036188">
    <property type="entry name" value="FAD/NAD-bd_sf"/>
</dbReference>
<feature type="non-terminal residue" evidence="1">
    <location>
        <position position="26"/>
    </location>
</feature>
<comment type="caution">
    <text evidence="1">The sequence shown here is derived from an EMBL/GenBank/DDBJ whole genome shotgun (WGS) entry which is preliminary data.</text>
</comment>
<reference evidence="1" key="1">
    <citation type="journal article" date="2015" name="Nature">
        <title>Complex archaea that bridge the gap between prokaryotes and eukaryotes.</title>
        <authorList>
            <person name="Spang A."/>
            <person name="Saw J.H."/>
            <person name="Jorgensen S.L."/>
            <person name="Zaremba-Niedzwiedzka K."/>
            <person name="Martijn J."/>
            <person name="Lind A.E."/>
            <person name="van Eijk R."/>
            <person name="Schleper C."/>
            <person name="Guy L."/>
            <person name="Ettema T.J."/>
        </authorList>
    </citation>
    <scope>NUCLEOTIDE SEQUENCE</scope>
</reference>
<gene>
    <name evidence="1" type="ORF">LCGC14_1222010</name>
</gene>
<organism evidence="1">
    <name type="scientific">marine sediment metagenome</name>
    <dbReference type="NCBI Taxonomy" id="412755"/>
    <lineage>
        <taxon>unclassified sequences</taxon>
        <taxon>metagenomes</taxon>
        <taxon>ecological metagenomes</taxon>
    </lineage>
</organism>
<evidence type="ECO:0008006" key="2">
    <source>
        <dbReference type="Google" id="ProtNLM"/>
    </source>
</evidence>
<protein>
    <recommendedName>
        <fullName evidence="2">FAD-dependent oxidoreductase 2 FAD binding domain-containing protein</fullName>
    </recommendedName>
</protein>
<name>A0A0F9PFE7_9ZZZZ</name>
<dbReference type="SUPFAM" id="SSF51905">
    <property type="entry name" value="FAD/NAD(P)-binding domain"/>
    <property type="match status" value="1"/>
</dbReference>
<dbReference type="Gene3D" id="3.50.50.60">
    <property type="entry name" value="FAD/NAD(P)-binding domain"/>
    <property type="match status" value="1"/>
</dbReference>